<dbReference type="PANTHER" id="PTHR43130:SF11">
    <property type="entry name" value="TRANSCRIPTIONAL REGULATORY PROTEIN"/>
    <property type="match status" value="1"/>
</dbReference>
<dbReference type="Proteomes" id="UP000324760">
    <property type="component" value="Chromosome"/>
</dbReference>
<feature type="domain" description="HTH araC/xylS-type" evidence="3">
    <location>
        <begin position="225"/>
        <end position="323"/>
    </location>
</feature>
<dbReference type="PROSITE" id="PS01124">
    <property type="entry name" value="HTH_ARAC_FAMILY_2"/>
    <property type="match status" value="1"/>
</dbReference>
<dbReference type="GO" id="GO:0043565">
    <property type="term" value="F:sequence-specific DNA binding"/>
    <property type="evidence" value="ECO:0007669"/>
    <property type="project" value="InterPro"/>
</dbReference>
<dbReference type="Gene3D" id="3.40.50.880">
    <property type="match status" value="1"/>
</dbReference>
<evidence type="ECO:0000259" key="3">
    <source>
        <dbReference type="PROSITE" id="PS01124"/>
    </source>
</evidence>
<dbReference type="RefSeq" id="WP_138986057.1">
    <property type="nucleotide sequence ID" value="NZ_CP043869.1"/>
</dbReference>
<dbReference type="SUPFAM" id="SSF52317">
    <property type="entry name" value="Class I glutamine amidotransferase-like"/>
    <property type="match status" value="1"/>
</dbReference>
<dbReference type="Gene3D" id="1.10.10.60">
    <property type="entry name" value="Homeodomain-like"/>
    <property type="match status" value="2"/>
</dbReference>
<gene>
    <name evidence="4" type="ORF">F0U83_00790</name>
</gene>
<name>A0A5P1R6M8_9GAMM</name>
<dbReference type="SMART" id="SM00342">
    <property type="entry name" value="HTH_ARAC"/>
    <property type="match status" value="1"/>
</dbReference>
<organism evidence="4 5">
    <name type="scientific">Neptunomonas concharum</name>
    <dbReference type="NCBI Taxonomy" id="1031538"/>
    <lineage>
        <taxon>Bacteria</taxon>
        <taxon>Pseudomonadati</taxon>
        <taxon>Pseudomonadota</taxon>
        <taxon>Gammaproteobacteria</taxon>
        <taxon>Oceanospirillales</taxon>
        <taxon>Oceanospirillaceae</taxon>
        <taxon>Neptunomonas</taxon>
    </lineage>
</organism>
<reference evidence="4 5" key="1">
    <citation type="journal article" date="2019" name="Biochem. Eng. J.">
        <title>Metabolic engineering of the marine bacteria Neptunomonas concharum for the production of acetoin and meso-2,3-butanediol from acetate.</title>
        <authorList>
            <person name="Li W."/>
            <person name="Pu N."/>
            <person name="Liu C.-X."/>
            <person name="Yuan Q.-P."/>
            <person name="Li Z.-J."/>
        </authorList>
    </citation>
    <scope>NUCLEOTIDE SEQUENCE [LARGE SCALE GENOMIC DNA]</scope>
    <source>
        <strain evidence="4 5">JCM17730</strain>
    </source>
</reference>
<dbReference type="Pfam" id="PF12833">
    <property type="entry name" value="HTH_18"/>
    <property type="match status" value="1"/>
</dbReference>
<dbReference type="InterPro" id="IPR052158">
    <property type="entry name" value="INH-QAR"/>
</dbReference>
<dbReference type="InterPro" id="IPR018060">
    <property type="entry name" value="HTH_AraC"/>
</dbReference>
<dbReference type="InterPro" id="IPR002818">
    <property type="entry name" value="DJ-1/PfpI"/>
</dbReference>
<keyword evidence="1" id="KW-0805">Transcription regulation</keyword>
<dbReference type="InterPro" id="IPR009057">
    <property type="entry name" value="Homeodomain-like_sf"/>
</dbReference>
<dbReference type="KEGG" id="ncu:F0U83_00790"/>
<proteinExistence type="predicted"/>
<dbReference type="PANTHER" id="PTHR43130">
    <property type="entry name" value="ARAC-FAMILY TRANSCRIPTIONAL REGULATOR"/>
    <property type="match status" value="1"/>
</dbReference>
<evidence type="ECO:0000313" key="4">
    <source>
        <dbReference type="EMBL" id="QEQ95354.1"/>
    </source>
</evidence>
<dbReference type="Pfam" id="PF01965">
    <property type="entry name" value="DJ-1_PfpI"/>
    <property type="match status" value="1"/>
</dbReference>
<dbReference type="CDD" id="cd03138">
    <property type="entry name" value="GATase1_AraC_2"/>
    <property type="match status" value="1"/>
</dbReference>
<accession>A0A5P1R6M8</accession>
<dbReference type="SUPFAM" id="SSF46689">
    <property type="entry name" value="Homeodomain-like"/>
    <property type="match status" value="2"/>
</dbReference>
<evidence type="ECO:0000256" key="2">
    <source>
        <dbReference type="ARBA" id="ARBA00023163"/>
    </source>
</evidence>
<dbReference type="InterPro" id="IPR029062">
    <property type="entry name" value="Class_I_gatase-like"/>
</dbReference>
<keyword evidence="2" id="KW-0804">Transcription</keyword>
<protein>
    <submittedName>
        <fullName evidence="4">Helix-turn-helix domain-containing protein</fullName>
    </submittedName>
</protein>
<evidence type="ECO:0000313" key="5">
    <source>
        <dbReference type="Proteomes" id="UP000324760"/>
    </source>
</evidence>
<dbReference type="AlphaFoldDB" id="A0A5P1R6M8"/>
<keyword evidence="5" id="KW-1185">Reference proteome</keyword>
<sequence length="333" mass="37631">MYHILGLAFDGFQSSGISTTFDVFNVVNTLWQQRGNDTPLYQCHLLSAQGERVTASNGMTVLADTSLDAAPEADLIIIPGLHHIDGDDLLHKLSKLKTEKQWLQHQHQQAKLIAANCSGVFLLAETGALEGEVATTAWWLGSLFKQRYPMVTLKTDTLLTENPHNFCTGAMAANIGVMLQIVERQVGRQLALDCAKTMLIDANQSYASPYLFMQEQYDHQDSLILAVESWMQRHMTQPLDLKALADLHHVSERTLSRRFQKAHKMSPSEYLQKLRLEHTKLLLETTNLNIEQLVERVGYSSPSSLRRLFKNTLGISPREYRSQLKTSKRGKEK</sequence>
<dbReference type="EMBL" id="CP043869">
    <property type="protein sequence ID" value="QEQ95354.1"/>
    <property type="molecule type" value="Genomic_DNA"/>
</dbReference>
<dbReference type="GO" id="GO:0003700">
    <property type="term" value="F:DNA-binding transcription factor activity"/>
    <property type="evidence" value="ECO:0007669"/>
    <property type="project" value="InterPro"/>
</dbReference>
<evidence type="ECO:0000256" key="1">
    <source>
        <dbReference type="ARBA" id="ARBA00023015"/>
    </source>
</evidence>
<dbReference type="OrthoDB" id="9803764at2"/>